<evidence type="ECO:0000313" key="2">
    <source>
        <dbReference type="EMBL" id="RNL39779.1"/>
    </source>
</evidence>
<dbReference type="InterPro" id="IPR036163">
    <property type="entry name" value="HMA_dom_sf"/>
</dbReference>
<proteinExistence type="predicted"/>
<name>A0A3N0AZ04_9ACTN</name>
<dbReference type="CDD" id="cd00371">
    <property type="entry name" value="HMA"/>
    <property type="match status" value="1"/>
</dbReference>
<evidence type="ECO:0000313" key="3">
    <source>
        <dbReference type="Proteomes" id="UP000278632"/>
    </source>
</evidence>
<dbReference type="Proteomes" id="UP000278632">
    <property type="component" value="Unassembled WGS sequence"/>
</dbReference>
<sequence>MRKAFKLQDLECANCAAKMESGIKEIDGVQSATISFMTSKLVIEADEGRFDVILAEAQRICSKYEPDCVIVR</sequence>
<gene>
    <name evidence="2" type="ORF">DMP08_10935</name>
</gene>
<dbReference type="OrthoDB" id="7068874at2"/>
<accession>A0A3N0AZ04</accession>
<dbReference type="AlphaFoldDB" id="A0A3N0AZ04"/>
<dbReference type="PROSITE" id="PS50846">
    <property type="entry name" value="HMA_2"/>
    <property type="match status" value="1"/>
</dbReference>
<dbReference type="RefSeq" id="WP_123192919.1">
    <property type="nucleotide sequence ID" value="NZ_QICD01000031.1"/>
</dbReference>
<dbReference type="Gene3D" id="3.30.70.100">
    <property type="match status" value="1"/>
</dbReference>
<keyword evidence="3" id="KW-1185">Reference proteome</keyword>
<dbReference type="GO" id="GO:0046872">
    <property type="term" value="F:metal ion binding"/>
    <property type="evidence" value="ECO:0007669"/>
    <property type="project" value="InterPro"/>
</dbReference>
<organism evidence="2 3">
    <name type="scientific">Paraeggerthella hongkongensis</name>
    <dbReference type="NCBI Taxonomy" id="230658"/>
    <lineage>
        <taxon>Bacteria</taxon>
        <taxon>Bacillati</taxon>
        <taxon>Actinomycetota</taxon>
        <taxon>Coriobacteriia</taxon>
        <taxon>Eggerthellales</taxon>
        <taxon>Eggerthellaceae</taxon>
        <taxon>Paraeggerthella</taxon>
    </lineage>
</organism>
<comment type="caution">
    <text evidence="2">The sequence shown here is derived from an EMBL/GenBank/DDBJ whole genome shotgun (WGS) entry which is preliminary data.</text>
</comment>
<dbReference type="SUPFAM" id="SSF55008">
    <property type="entry name" value="HMA, heavy metal-associated domain"/>
    <property type="match status" value="1"/>
</dbReference>
<dbReference type="InterPro" id="IPR006121">
    <property type="entry name" value="HMA_dom"/>
</dbReference>
<dbReference type="Pfam" id="PF00403">
    <property type="entry name" value="HMA"/>
    <property type="match status" value="1"/>
</dbReference>
<reference evidence="3" key="1">
    <citation type="submission" date="2018-05" db="EMBL/GenBank/DDBJ databases">
        <title>Genome Sequencing of selected type strains of the family Eggerthellaceae.</title>
        <authorList>
            <person name="Danylec N."/>
            <person name="Stoll D.A."/>
            <person name="Doetsch A."/>
            <person name="Huch M."/>
        </authorList>
    </citation>
    <scope>NUCLEOTIDE SEQUENCE [LARGE SCALE GENOMIC DNA]</scope>
    <source>
        <strain evidence="3">DSM 16106</strain>
    </source>
</reference>
<feature type="domain" description="HMA" evidence="1">
    <location>
        <begin position="1"/>
        <end position="69"/>
    </location>
</feature>
<dbReference type="EMBL" id="QICD01000031">
    <property type="protein sequence ID" value="RNL39779.1"/>
    <property type="molecule type" value="Genomic_DNA"/>
</dbReference>
<evidence type="ECO:0000259" key="1">
    <source>
        <dbReference type="PROSITE" id="PS50846"/>
    </source>
</evidence>
<protein>
    <submittedName>
        <fullName evidence="2">Heavy metal transporter</fullName>
    </submittedName>
</protein>